<feature type="region of interest" description="Disordered" evidence="1">
    <location>
        <begin position="50"/>
        <end position="71"/>
    </location>
</feature>
<reference evidence="2" key="1">
    <citation type="submission" date="2018-05" db="EMBL/GenBank/DDBJ databases">
        <authorList>
            <person name="Lanie J.A."/>
            <person name="Ng W.-L."/>
            <person name="Kazmierczak K.M."/>
            <person name="Andrzejewski T.M."/>
            <person name="Davidsen T.M."/>
            <person name="Wayne K.J."/>
            <person name="Tettelin H."/>
            <person name="Glass J.I."/>
            <person name="Rusch D."/>
            <person name="Podicherti R."/>
            <person name="Tsui H.-C.T."/>
            <person name="Winkler M.E."/>
        </authorList>
    </citation>
    <scope>NUCLEOTIDE SEQUENCE</scope>
</reference>
<protein>
    <submittedName>
        <fullName evidence="2">Uncharacterized protein</fullName>
    </submittedName>
</protein>
<accession>A0A381TZ35</accession>
<dbReference type="AlphaFoldDB" id="A0A381TZ35"/>
<organism evidence="2">
    <name type="scientific">marine metagenome</name>
    <dbReference type="NCBI Taxonomy" id="408172"/>
    <lineage>
        <taxon>unclassified sequences</taxon>
        <taxon>metagenomes</taxon>
        <taxon>ecological metagenomes</taxon>
    </lineage>
</organism>
<gene>
    <name evidence="2" type="ORF">METZ01_LOCUS74130</name>
</gene>
<evidence type="ECO:0000256" key="1">
    <source>
        <dbReference type="SAM" id="MobiDB-lite"/>
    </source>
</evidence>
<sequence length="71" mass="7910">MQDNLTRRDAIAVMVMQAIIIKREVLRLSPEQAALSALEHADALLGMMEGQNKPDKRSANPLRTKGTLIRL</sequence>
<dbReference type="EMBL" id="UINC01005429">
    <property type="protein sequence ID" value="SVA21276.1"/>
    <property type="molecule type" value="Genomic_DNA"/>
</dbReference>
<proteinExistence type="predicted"/>
<evidence type="ECO:0000313" key="2">
    <source>
        <dbReference type="EMBL" id="SVA21276.1"/>
    </source>
</evidence>
<name>A0A381TZ35_9ZZZZ</name>